<dbReference type="AlphaFoldDB" id="A0A157PJ83"/>
<dbReference type="RefSeq" id="WP_066412896.1">
    <property type="nucleotide sequence ID" value="NZ_FKBS01000014.1"/>
</dbReference>
<accession>A0A157PJ83</accession>
<gene>
    <name evidence="2" type="ORF">SAMEA1982600_02714</name>
</gene>
<evidence type="ECO:0000313" key="3">
    <source>
        <dbReference type="Proteomes" id="UP000077037"/>
    </source>
</evidence>
<feature type="region of interest" description="Disordered" evidence="1">
    <location>
        <begin position="1"/>
        <end position="37"/>
    </location>
</feature>
<reference evidence="2 3" key="1">
    <citation type="submission" date="2016-03" db="EMBL/GenBank/DDBJ databases">
        <authorList>
            <consortium name="Pathogen Informatics"/>
        </authorList>
    </citation>
    <scope>NUCLEOTIDE SEQUENCE [LARGE SCALE GENOMIC DNA]</scope>
    <source>
        <strain evidence="2 3">NCTC13364</strain>
    </source>
</reference>
<feature type="compositionally biased region" description="Basic and acidic residues" evidence="1">
    <location>
        <begin position="1"/>
        <end position="13"/>
    </location>
</feature>
<sequence>MSEFHRFIKDHAERKKSRVEEDDMRKPLRRARKAEPANGLILSARTLASKQITTRLQEARKRVEAALAKPGLSAESLRTKARSVDQWEQAHGKISVMAGSRR</sequence>
<dbReference type="EMBL" id="FKBS01000014">
    <property type="protein sequence ID" value="SAI33414.1"/>
    <property type="molecule type" value="Genomic_DNA"/>
</dbReference>
<proteinExistence type="predicted"/>
<evidence type="ECO:0000256" key="1">
    <source>
        <dbReference type="SAM" id="MobiDB-lite"/>
    </source>
</evidence>
<organism evidence="2 3">
    <name type="scientific">Bordetella ansorpii</name>
    <dbReference type="NCBI Taxonomy" id="288768"/>
    <lineage>
        <taxon>Bacteria</taxon>
        <taxon>Pseudomonadati</taxon>
        <taxon>Pseudomonadota</taxon>
        <taxon>Betaproteobacteria</taxon>
        <taxon>Burkholderiales</taxon>
        <taxon>Alcaligenaceae</taxon>
        <taxon>Bordetella</taxon>
    </lineage>
</organism>
<name>A0A157PJ83_9BORD</name>
<protein>
    <submittedName>
        <fullName evidence="2">Uncharacterized protein</fullName>
    </submittedName>
</protein>
<dbReference type="Proteomes" id="UP000077037">
    <property type="component" value="Unassembled WGS sequence"/>
</dbReference>
<evidence type="ECO:0000313" key="2">
    <source>
        <dbReference type="EMBL" id="SAI33414.1"/>
    </source>
</evidence>